<name>X1M0W5_9ZZZZ</name>
<feature type="transmembrane region" description="Helical" evidence="1">
    <location>
        <begin position="12"/>
        <end position="34"/>
    </location>
</feature>
<keyword evidence="1" id="KW-0472">Membrane</keyword>
<dbReference type="EMBL" id="BARV01003533">
    <property type="protein sequence ID" value="GAI08330.1"/>
    <property type="molecule type" value="Genomic_DNA"/>
</dbReference>
<keyword evidence="1" id="KW-1133">Transmembrane helix</keyword>
<reference evidence="2" key="1">
    <citation type="journal article" date="2014" name="Front. Microbiol.">
        <title>High frequency of phylogenetically diverse reductive dehalogenase-homologous genes in deep subseafloor sedimentary metagenomes.</title>
        <authorList>
            <person name="Kawai M."/>
            <person name="Futagami T."/>
            <person name="Toyoda A."/>
            <person name="Takaki Y."/>
            <person name="Nishi S."/>
            <person name="Hori S."/>
            <person name="Arai W."/>
            <person name="Tsubouchi T."/>
            <person name="Morono Y."/>
            <person name="Uchiyama I."/>
            <person name="Ito T."/>
            <person name="Fujiyama A."/>
            <person name="Inagaki F."/>
            <person name="Takami H."/>
        </authorList>
    </citation>
    <scope>NUCLEOTIDE SEQUENCE</scope>
    <source>
        <strain evidence="2">Expedition CK06-06</strain>
    </source>
</reference>
<sequence>MSWIFGGLWNFILEFTILNVAAILAFPIFLIFIIGEIKKSGERKPFRYIPLSEDEFFDWEDFFNNNNST</sequence>
<evidence type="ECO:0000256" key="1">
    <source>
        <dbReference type="SAM" id="Phobius"/>
    </source>
</evidence>
<comment type="caution">
    <text evidence="2">The sequence shown here is derived from an EMBL/GenBank/DDBJ whole genome shotgun (WGS) entry which is preliminary data.</text>
</comment>
<accession>X1M0W5</accession>
<dbReference type="AlphaFoldDB" id="X1M0W5"/>
<protein>
    <submittedName>
        <fullName evidence="2">Uncharacterized protein</fullName>
    </submittedName>
</protein>
<evidence type="ECO:0000313" key="2">
    <source>
        <dbReference type="EMBL" id="GAI08330.1"/>
    </source>
</evidence>
<proteinExistence type="predicted"/>
<keyword evidence="1" id="KW-0812">Transmembrane</keyword>
<organism evidence="2">
    <name type="scientific">marine sediment metagenome</name>
    <dbReference type="NCBI Taxonomy" id="412755"/>
    <lineage>
        <taxon>unclassified sequences</taxon>
        <taxon>metagenomes</taxon>
        <taxon>ecological metagenomes</taxon>
    </lineage>
</organism>
<gene>
    <name evidence="2" type="ORF">S06H3_08389</name>
</gene>